<sequence>MSVRCDCKKSFLSREPRQPHEARGRTRDRSQILVRPTRPEPEDKDFLINGSDIRVINNWQICLADKH</sequence>
<dbReference type="EMBL" id="ACJN02000001">
    <property type="protein sequence ID" value="EFI35322.1"/>
    <property type="molecule type" value="Genomic_DNA"/>
</dbReference>
<name>D6SKW1_9BACT</name>
<proteinExistence type="predicted"/>
<protein>
    <submittedName>
        <fullName evidence="2">Uncharacterized protein</fullName>
    </submittedName>
</protein>
<dbReference type="Proteomes" id="UP000005496">
    <property type="component" value="Unassembled WGS sequence"/>
</dbReference>
<evidence type="ECO:0000313" key="3">
    <source>
        <dbReference type="Proteomes" id="UP000005496"/>
    </source>
</evidence>
<feature type="region of interest" description="Disordered" evidence="1">
    <location>
        <begin position="1"/>
        <end position="45"/>
    </location>
</feature>
<organism evidence="2 3">
    <name type="scientific">Desulfonatronospira thiodismutans ASO3-1</name>
    <dbReference type="NCBI Taxonomy" id="555779"/>
    <lineage>
        <taxon>Bacteria</taxon>
        <taxon>Pseudomonadati</taxon>
        <taxon>Thermodesulfobacteriota</taxon>
        <taxon>Desulfovibrionia</taxon>
        <taxon>Desulfovibrionales</taxon>
        <taxon>Desulfonatronovibrionaceae</taxon>
        <taxon>Desulfonatronospira</taxon>
    </lineage>
</organism>
<gene>
    <name evidence="2" type="ORF">Dthio_PD2737</name>
</gene>
<evidence type="ECO:0000256" key="1">
    <source>
        <dbReference type="SAM" id="MobiDB-lite"/>
    </source>
</evidence>
<accession>D6SKW1</accession>
<feature type="compositionally biased region" description="Basic and acidic residues" evidence="1">
    <location>
        <begin position="1"/>
        <end position="30"/>
    </location>
</feature>
<dbReference type="AlphaFoldDB" id="D6SKW1"/>
<comment type="caution">
    <text evidence="2">The sequence shown here is derived from an EMBL/GenBank/DDBJ whole genome shotgun (WGS) entry which is preliminary data.</text>
</comment>
<keyword evidence="3" id="KW-1185">Reference proteome</keyword>
<reference evidence="2" key="1">
    <citation type="submission" date="2010-05" db="EMBL/GenBank/DDBJ databases">
        <title>The draft genome of Desulfonatronospira thiodismutans ASO3-1.</title>
        <authorList>
            <consortium name="US DOE Joint Genome Institute (JGI-PGF)"/>
            <person name="Lucas S."/>
            <person name="Copeland A."/>
            <person name="Lapidus A."/>
            <person name="Cheng J.-F."/>
            <person name="Bruce D."/>
            <person name="Goodwin L."/>
            <person name="Pitluck S."/>
            <person name="Chertkov O."/>
            <person name="Brettin T."/>
            <person name="Detter J.C."/>
            <person name="Han C."/>
            <person name="Land M.L."/>
            <person name="Hauser L."/>
            <person name="Kyrpides N."/>
            <person name="Mikhailova N."/>
            <person name="Muyzer G."/>
            <person name="Woyke T."/>
        </authorList>
    </citation>
    <scope>NUCLEOTIDE SEQUENCE [LARGE SCALE GENOMIC DNA]</scope>
    <source>
        <strain evidence="2">ASO3-1</strain>
    </source>
</reference>
<evidence type="ECO:0000313" key="2">
    <source>
        <dbReference type="EMBL" id="EFI35322.1"/>
    </source>
</evidence>